<evidence type="ECO:0000256" key="1">
    <source>
        <dbReference type="ARBA" id="ARBA00005775"/>
    </source>
</evidence>
<evidence type="ECO:0000256" key="11">
    <source>
        <dbReference type="ARBA" id="ARBA00040449"/>
    </source>
</evidence>
<organism evidence="15 16">
    <name type="scientific">Galendromus occidentalis</name>
    <name type="common">western predatory mite</name>
    <dbReference type="NCBI Taxonomy" id="34638"/>
    <lineage>
        <taxon>Eukaryota</taxon>
        <taxon>Metazoa</taxon>
        <taxon>Ecdysozoa</taxon>
        <taxon>Arthropoda</taxon>
        <taxon>Chelicerata</taxon>
        <taxon>Arachnida</taxon>
        <taxon>Acari</taxon>
        <taxon>Parasitiformes</taxon>
        <taxon>Mesostigmata</taxon>
        <taxon>Gamasina</taxon>
        <taxon>Phytoseioidea</taxon>
        <taxon>Phytoseiidae</taxon>
        <taxon>Typhlodrominae</taxon>
        <taxon>Galendromus</taxon>
    </lineage>
</organism>
<keyword evidence="15" id="KW-1185">Reference proteome</keyword>
<evidence type="ECO:0000313" key="16">
    <source>
        <dbReference type="RefSeq" id="XP_003748245.2"/>
    </source>
</evidence>
<dbReference type="CDD" id="cd11559">
    <property type="entry name" value="W2_eIF4G1_like"/>
    <property type="match status" value="1"/>
</dbReference>
<dbReference type="GO" id="GO:0003729">
    <property type="term" value="F:mRNA binding"/>
    <property type="evidence" value="ECO:0007669"/>
    <property type="project" value="TreeGrafter"/>
</dbReference>
<evidence type="ECO:0000259" key="14">
    <source>
        <dbReference type="PROSITE" id="PS51363"/>
    </source>
</evidence>
<feature type="compositionally biased region" description="Polar residues" evidence="13">
    <location>
        <begin position="217"/>
        <end position="226"/>
    </location>
</feature>
<sequence length="730" mass="82082">MYASLCRTLCEHAPNFDPPPANTFRRLLLAKCQDEFDNRKKALHDAPPNSEQRTIAKQKMLGNMRLIGELGKQGLLHEKILHECLQTLLKGKKQEDVDLECLCHMVRTVGARLDTPKGRALVDQYFERMVKLYNQEGIAARIKFMLQDVCELRKDNWMPRRRAAVGNLQQPTTMAHIRNQVMPQIPQRHSQNGHHPGQDHHRGGGPGSLGRRDNNNDDIFNSSPVTSMKKGGGHDSPGSNDFLNFLDPKPVMARDNRDGSVTAGDNRNRHHSNRFSNGHHRDHPFNSNQRNNGGHNGTHGGGNMAMQLPLRLLKKSLPQHLDEINLRPHNAPPSLLKPKTMPPPGAQLAQNNAMIHSSTTPTLQAVSVKPTVATTPIPVKTDPKPKAASKTEYQDKVTQLIQDNAAKEAPEDMNAVCEEFAKLEIPKKFVNDILVASVLDALKQESASTDILEQLVIRFAPNGIPDTLSAVLRKLPSGEAAAKKAAQLVASLIMKDVLEFSDACQWTDVASGDDNIPWIITVLKLLLEQESEDKLIQRSKGVNLMPHLAANERNKDGLANMLDRHGLNCLQPLNIRLDKQLVQHLPSADALRNFIDTKLDDATKQSPEFVLALVTAVMRFAYNASQEKEEEEAALEPFKNLLRKYCAKRNGMWALYAVQELWAKTGYPNNVLLRWFMFFYKEDVVDEVEFCRWKEDVNDQFAGKGKGLFEVNKWLNWLQEADEEEDEADE</sequence>
<name>A0AAJ6QWP5_9ACAR</name>
<accession>A0AAJ6QWP5</accession>
<evidence type="ECO:0000256" key="10">
    <source>
        <dbReference type="ARBA" id="ARBA00037759"/>
    </source>
</evidence>
<dbReference type="SUPFAM" id="SSF48371">
    <property type="entry name" value="ARM repeat"/>
    <property type="match status" value="2"/>
</dbReference>
<dbReference type="AlphaFoldDB" id="A0AAJ6QWP5"/>
<dbReference type="SMART" id="SM00543">
    <property type="entry name" value="MIF4G"/>
    <property type="match status" value="1"/>
</dbReference>
<dbReference type="Pfam" id="PF02020">
    <property type="entry name" value="W2"/>
    <property type="match status" value="1"/>
</dbReference>
<keyword evidence="8" id="KW-0648">Protein biosynthesis</keyword>
<evidence type="ECO:0000256" key="13">
    <source>
        <dbReference type="SAM" id="MobiDB-lite"/>
    </source>
</evidence>
<gene>
    <name evidence="16" type="primary">LOC100901514</name>
</gene>
<dbReference type="Gene3D" id="1.25.40.180">
    <property type="match status" value="3"/>
</dbReference>
<evidence type="ECO:0000313" key="15">
    <source>
        <dbReference type="Proteomes" id="UP000694867"/>
    </source>
</evidence>
<dbReference type="SMART" id="SM00515">
    <property type="entry name" value="eIF5C"/>
    <property type="match status" value="1"/>
</dbReference>
<evidence type="ECO:0000256" key="2">
    <source>
        <dbReference type="ARBA" id="ARBA00022481"/>
    </source>
</evidence>
<dbReference type="PANTHER" id="PTHR23253">
    <property type="entry name" value="EUKARYOTIC TRANSLATION INITIATION FACTOR 4 GAMMA"/>
    <property type="match status" value="1"/>
</dbReference>
<feature type="compositionally biased region" description="Basic residues" evidence="13">
    <location>
        <begin position="268"/>
        <end position="282"/>
    </location>
</feature>
<keyword evidence="7" id="KW-0810">Translation regulation</keyword>
<feature type="region of interest" description="Disordered" evidence="13">
    <location>
        <begin position="187"/>
        <end position="304"/>
    </location>
</feature>
<protein>
    <recommendedName>
        <fullName evidence="11">Eukaryotic translation initiation factor 4 gamma 2</fullName>
    </recommendedName>
</protein>
<keyword evidence="6" id="KW-0832">Ubl conjugation</keyword>
<evidence type="ECO:0000256" key="5">
    <source>
        <dbReference type="ARBA" id="ARBA00022540"/>
    </source>
</evidence>
<dbReference type="Proteomes" id="UP000694867">
    <property type="component" value="Unplaced"/>
</dbReference>
<proteinExistence type="inferred from homology"/>
<dbReference type="InterPro" id="IPR003307">
    <property type="entry name" value="W2_domain"/>
</dbReference>
<keyword evidence="9" id="KW-0007">Acetylation</keyword>
<reference evidence="16" key="1">
    <citation type="submission" date="2025-08" db="UniProtKB">
        <authorList>
            <consortium name="RefSeq"/>
        </authorList>
    </citation>
    <scope>IDENTIFICATION</scope>
</reference>
<evidence type="ECO:0000256" key="9">
    <source>
        <dbReference type="ARBA" id="ARBA00022990"/>
    </source>
</evidence>
<dbReference type="GO" id="GO:0003743">
    <property type="term" value="F:translation initiation factor activity"/>
    <property type="evidence" value="ECO:0007669"/>
    <property type="project" value="UniProtKB-KW"/>
</dbReference>
<dbReference type="InterPro" id="IPR016024">
    <property type="entry name" value="ARM-type_fold"/>
</dbReference>
<evidence type="ECO:0000256" key="3">
    <source>
        <dbReference type="ARBA" id="ARBA00022491"/>
    </source>
</evidence>
<feature type="compositionally biased region" description="Gly residues" evidence="13">
    <location>
        <begin position="294"/>
        <end position="303"/>
    </location>
</feature>
<keyword evidence="5 16" id="KW-0396">Initiation factor</keyword>
<keyword evidence="4" id="KW-1017">Isopeptide bond</keyword>
<dbReference type="Pfam" id="PF02854">
    <property type="entry name" value="MIF4G"/>
    <property type="match status" value="1"/>
</dbReference>
<dbReference type="GO" id="GO:0006417">
    <property type="term" value="P:regulation of translation"/>
    <property type="evidence" value="ECO:0007669"/>
    <property type="project" value="UniProtKB-KW"/>
</dbReference>
<evidence type="ECO:0000256" key="7">
    <source>
        <dbReference type="ARBA" id="ARBA00022845"/>
    </source>
</evidence>
<dbReference type="RefSeq" id="XP_003748245.2">
    <property type="nucleotide sequence ID" value="XM_003748197.2"/>
</dbReference>
<dbReference type="InterPro" id="IPR003890">
    <property type="entry name" value="MIF4G-like_typ-3"/>
</dbReference>
<dbReference type="PANTHER" id="PTHR23253:SF9">
    <property type="entry name" value="EUKARYOTIC TRANSLATION INITIATION FACTOR 4 GAMMA 2"/>
    <property type="match status" value="1"/>
</dbReference>
<feature type="domain" description="W2" evidence="14">
    <location>
        <begin position="563"/>
        <end position="728"/>
    </location>
</feature>
<comment type="function">
    <text evidence="10">Appears to play a role in the switch from cap-dependent to IRES-mediated translation during mitosis, apoptosis and viral infection. Cleaved by some caspases and viral proteases.</text>
</comment>
<keyword evidence="3" id="KW-0678">Repressor</keyword>
<keyword evidence="2" id="KW-0488">Methylation</keyword>
<dbReference type="KEGG" id="goe:100901514"/>
<comment type="subunit">
    <text evidence="12">Interacts with the serine/threonine protein kinases MKNK1 and MKNK2. Binds EIF4A and EIF3. Interacts with MIF4GD. Interacts with DAZAP2.</text>
</comment>
<dbReference type="GO" id="GO:0016281">
    <property type="term" value="C:eukaryotic translation initiation factor 4F complex"/>
    <property type="evidence" value="ECO:0007669"/>
    <property type="project" value="TreeGrafter"/>
</dbReference>
<dbReference type="PROSITE" id="PS51363">
    <property type="entry name" value="W2"/>
    <property type="match status" value="1"/>
</dbReference>
<dbReference type="GeneID" id="100901514"/>
<evidence type="ECO:0000256" key="6">
    <source>
        <dbReference type="ARBA" id="ARBA00022843"/>
    </source>
</evidence>
<evidence type="ECO:0000256" key="4">
    <source>
        <dbReference type="ARBA" id="ARBA00022499"/>
    </source>
</evidence>
<evidence type="ECO:0000256" key="8">
    <source>
        <dbReference type="ARBA" id="ARBA00022917"/>
    </source>
</evidence>
<comment type="similarity">
    <text evidence="1">Belongs to the eukaryotic initiation factor 4G family.</text>
</comment>
<evidence type="ECO:0000256" key="12">
    <source>
        <dbReference type="ARBA" id="ARBA00046720"/>
    </source>
</evidence>